<evidence type="ECO:0000259" key="1">
    <source>
        <dbReference type="Pfam" id="PF08439"/>
    </source>
</evidence>
<accession>A0A6J4MDM5</accession>
<protein>
    <submittedName>
        <fullName evidence="2">Oligoendopeptidase F</fullName>
        <ecNumber evidence="2">3.4.24.-</ecNumber>
    </submittedName>
</protein>
<gene>
    <name evidence="2" type="ORF">AVDCRST_MAG90-2690</name>
</gene>
<proteinExistence type="predicted"/>
<dbReference type="Pfam" id="PF08439">
    <property type="entry name" value="Peptidase_M3_N"/>
    <property type="match status" value="1"/>
</dbReference>
<dbReference type="InterPro" id="IPR013647">
    <property type="entry name" value="OligopepF_N_dom"/>
</dbReference>
<dbReference type="EC" id="3.4.24.-" evidence="2"/>
<reference evidence="2" key="1">
    <citation type="submission" date="2020-02" db="EMBL/GenBank/DDBJ databases">
        <authorList>
            <person name="Meier V. D."/>
        </authorList>
    </citation>
    <scope>NUCLEOTIDE SEQUENCE</scope>
    <source>
        <strain evidence="2">AVDCRST_MAG90</strain>
    </source>
</reference>
<feature type="non-terminal residue" evidence="2">
    <location>
        <position position="308"/>
    </location>
</feature>
<dbReference type="SUPFAM" id="SSF55486">
    <property type="entry name" value="Metalloproteases ('zincins'), catalytic domain"/>
    <property type="match status" value="1"/>
</dbReference>
<sequence>MPPSHASTPAFVRGTAVFSSRTAARAAAVSADMGPLPEWDLTDLYPAMDSPEFARDLSQAEAECKAFADTYRGRLDTLARGADAATALTAAVRRYEAVEDLLGRIMSYAGLVYSGDTTDPKRAKFYGDAQERLTAASSDLLFFTLELNRIEDAVLDAAIGAEPLSGYRPWLEDIRRDKPYQLDDRLEQLFHEKSVTGRSAWNRLFDETIASLRFTVRGEELTLEPTLNKLQDSDGELRRDASEALASVLKENLRTFTLITNTLAKDKEIADRWRGFEDVADARHLANRVEREVVEALVTAVRQAYPPL</sequence>
<organism evidence="2">
    <name type="scientific">uncultured Microvirga sp</name>
    <dbReference type="NCBI Taxonomy" id="412392"/>
    <lineage>
        <taxon>Bacteria</taxon>
        <taxon>Pseudomonadati</taxon>
        <taxon>Pseudomonadota</taxon>
        <taxon>Alphaproteobacteria</taxon>
        <taxon>Hyphomicrobiales</taxon>
        <taxon>Methylobacteriaceae</taxon>
        <taxon>Microvirga</taxon>
        <taxon>environmental samples</taxon>
    </lineage>
</organism>
<evidence type="ECO:0000313" key="2">
    <source>
        <dbReference type="EMBL" id="CAA9356449.1"/>
    </source>
</evidence>
<keyword evidence="2" id="KW-0378">Hydrolase</keyword>
<dbReference type="EMBL" id="CADCUC010000558">
    <property type="protein sequence ID" value="CAA9356449.1"/>
    <property type="molecule type" value="Genomic_DNA"/>
</dbReference>
<dbReference type="AlphaFoldDB" id="A0A6J4MDM5"/>
<dbReference type="GO" id="GO:0016787">
    <property type="term" value="F:hydrolase activity"/>
    <property type="evidence" value="ECO:0007669"/>
    <property type="project" value="UniProtKB-KW"/>
</dbReference>
<dbReference type="Gene3D" id="1.20.140.70">
    <property type="entry name" value="Oligopeptidase f, N-terminal domain"/>
    <property type="match status" value="1"/>
</dbReference>
<name>A0A6J4MDM5_9HYPH</name>
<feature type="domain" description="Oligopeptidase F N-terminal" evidence="1">
    <location>
        <begin position="146"/>
        <end position="214"/>
    </location>
</feature>